<gene>
    <name evidence="4" type="ORF">QQF64_006292</name>
</gene>
<reference evidence="4 5" key="1">
    <citation type="submission" date="2023-09" db="EMBL/GenBank/DDBJ databases">
        <authorList>
            <person name="Wang M."/>
        </authorList>
    </citation>
    <scope>NUCLEOTIDE SEQUENCE [LARGE SCALE GENOMIC DNA]</scope>
    <source>
        <strain evidence="4">GT-2023</strain>
        <tissue evidence="4">Liver</tissue>
    </source>
</reference>
<dbReference type="SUPFAM" id="SSF57196">
    <property type="entry name" value="EGF/Laminin"/>
    <property type="match status" value="1"/>
</dbReference>
<evidence type="ECO:0000313" key="4">
    <source>
        <dbReference type="EMBL" id="KAL1263553.1"/>
    </source>
</evidence>
<dbReference type="InterPro" id="IPR000742">
    <property type="entry name" value="EGF"/>
</dbReference>
<dbReference type="InterPro" id="IPR050372">
    <property type="entry name" value="Neurexin-related_CASP"/>
</dbReference>
<dbReference type="PANTHER" id="PTHR15036:SF89">
    <property type="entry name" value="NEUREXIN 1, ISOFORM F"/>
    <property type="match status" value="1"/>
</dbReference>
<sequence>PSTTCQEDSCANQGVCIQQWEGFTCDCSMTTYGGPLCNDGKTTFEGQVRLAASPAQTALYVQCRCSVLAVTDVTWCWAADGASGETVDVWHKVSFKLERPPELSGCLVAGNAACAGVWGDLSLHGEQETLSSGKSKVCVSEWYGQAGVLKRPCVLSFSRSGKMLGGWRLADWQSCSETLIRGLASAACLALYLTALSLGIAAGSETPMRTRQTHIPHGGKNHHTVPVTINKSPGSLRAGHGG</sequence>
<dbReference type="EMBL" id="JAYMGO010000013">
    <property type="protein sequence ID" value="KAL1263553.1"/>
    <property type="molecule type" value="Genomic_DNA"/>
</dbReference>
<accession>A0ABR3MIM7</accession>
<evidence type="ECO:0000259" key="3">
    <source>
        <dbReference type="PROSITE" id="PS50026"/>
    </source>
</evidence>
<evidence type="ECO:0000313" key="5">
    <source>
        <dbReference type="Proteomes" id="UP001558613"/>
    </source>
</evidence>
<feature type="domain" description="EGF-like" evidence="3">
    <location>
        <begin position="1"/>
        <end position="38"/>
    </location>
</feature>
<organism evidence="4 5">
    <name type="scientific">Cirrhinus molitorella</name>
    <name type="common">mud carp</name>
    <dbReference type="NCBI Taxonomy" id="172907"/>
    <lineage>
        <taxon>Eukaryota</taxon>
        <taxon>Metazoa</taxon>
        <taxon>Chordata</taxon>
        <taxon>Craniata</taxon>
        <taxon>Vertebrata</taxon>
        <taxon>Euteleostomi</taxon>
        <taxon>Actinopterygii</taxon>
        <taxon>Neopterygii</taxon>
        <taxon>Teleostei</taxon>
        <taxon>Ostariophysi</taxon>
        <taxon>Cypriniformes</taxon>
        <taxon>Cyprinidae</taxon>
        <taxon>Labeoninae</taxon>
        <taxon>Labeonini</taxon>
        <taxon>Cirrhinus</taxon>
    </lineage>
</organism>
<dbReference type="Gene3D" id="2.10.25.10">
    <property type="entry name" value="Laminin"/>
    <property type="match status" value="1"/>
</dbReference>
<comment type="caution">
    <text evidence="4">The sequence shown here is derived from an EMBL/GenBank/DDBJ whole genome shotgun (WGS) entry which is preliminary data.</text>
</comment>
<feature type="non-terminal residue" evidence="4">
    <location>
        <position position="1"/>
    </location>
</feature>
<feature type="region of interest" description="Disordered" evidence="2">
    <location>
        <begin position="216"/>
        <end position="242"/>
    </location>
</feature>
<keyword evidence="5" id="KW-1185">Reference proteome</keyword>
<proteinExistence type="predicted"/>
<dbReference type="Proteomes" id="UP001558613">
    <property type="component" value="Unassembled WGS sequence"/>
</dbReference>
<name>A0ABR3MIM7_9TELE</name>
<keyword evidence="1" id="KW-0245">EGF-like domain</keyword>
<evidence type="ECO:0000256" key="1">
    <source>
        <dbReference type="PROSITE-ProRule" id="PRU00076"/>
    </source>
</evidence>
<evidence type="ECO:0000256" key="2">
    <source>
        <dbReference type="SAM" id="MobiDB-lite"/>
    </source>
</evidence>
<dbReference type="PANTHER" id="PTHR15036">
    <property type="entry name" value="PIKACHURIN-LIKE PROTEIN"/>
    <property type="match status" value="1"/>
</dbReference>
<dbReference type="PROSITE" id="PS50026">
    <property type="entry name" value="EGF_3"/>
    <property type="match status" value="1"/>
</dbReference>
<comment type="caution">
    <text evidence="1">Lacks conserved residue(s) required for the propagation of feature annotation.</text>
</comment>
<protein>
    <recommendedName>
        <fullName evidence="3">EGF-like domain-containing protein</fullName>
    </recommendedName>
</protein>